<protein>
    <submittedName>
        <fullName evidence="3">Calcium channel subunit Mid1</fullName>
    </submittedName>
</protein>
<reference evidence="4" key="1">
    <citation type="submission" date="2009-05" db="EMBL/GenBank/DDBJ databases">
        <title>The genome sequence of Ajellomyces capsulatus strain H143.</title>
        <authorList>
            <person name="Champion M."/>
            <person name="Cuomo C.A."/>
            <person name="Ma L.-J."/>
            <person name="Henn M.R."/>
            <person name="Sil A."/>
            <person name="Goldman B."/>
            <person name="Young S.K."/>
            <person name="Kodira C.D."/>
            <person name="Zeng Q."/>
            <person name="Koehrsen M."/>
            <person name="Alvarado L."/>
            <person name="Berlin A.M."/>
            <person name="Borenstein D."/>
            <person name="Chen Z."/>
            <person name="Engels R."/>
            <person name="Freedman E."/>
            <person name="Gellesch M."/>
            <person name="Goldberg J."/>
            <person name="Griggs A."/>
            <person name="Gujja S."/>
            <person name="Heiman D.I."/>
            <person name="Hepburn T.A."/>
            <person name="Howarth C."/>
            <person name="Jen D."/>
            <person name="Larson L."/>
            <person name="Lewis B."/>
            <person name="Mehta T."/>
            <person name="Park D."/>
            <person name="Pearson M."/>
            <person name="Roberts A."/>
            <person name="Saif S."/>
            <person name="Shea T.D."/>
            <person name="Shenoy N."/>
            <person name="Sisk P."/>
            <person name="Stolte C."/>
            <person name="Sykes S."/>
            <person name="Walk T."/>
            <person name="White J."/>
            <person name="Yandava C."/>
            <person name="Klein B."/>
            <person name="McEwen J.G."/>
            <person name="Puccia R."/>
            <person name="Goldman G.H."/>
            <person name="Felipe M.S."/>
            <person name="Nino-Vega G."/>
            <person name="San-Blas G."/>
            <person name="Taylor J.W."/>
            <person name="Mendoza L."/>
            <person name="Galagan J.E."/>
            <person name="Nusbaum C."/>
            <person name="Birren B.W."/>
        </authorList>
    </citation>
    <scope>NUCLEOTIDE SEQUENCE [LARGE SCALE GENOMIC DNA]</scope>
    <source>
        <strain evidence="4">H143</strain>
    </source>
</reference>
<feature type="region of interest" description="Disordered" evidence="1">
    <location>
        <begin position="181"/>
        <end position="207"/>
    </location>
</feature>
<name>C6HG58_AJECH</name>
<dbReference type="OrthoDB" id="5405745at2759"/>
<dbReference type="InterPro" id="IPR024338">
    <property type="entry name" value="MID1/Yam8"/>
</dbReference>
<dbReference type="OMA" id="YYGFLAM"/>
<dbReference type="Proteomes" id="UP000002624">
    <property type="component" value="Unassembled WGS sequence"/>
</dbReference>
<dbReference type="PANTHER" id="PTHR39142">
    <property type="entry name" value="MID1P"/>
    <property type="match status" value="1"/>
</dbReference>
<sequence length="558" mass="60876">MPCLKLSPLQSRFAASLAATLFIIIVLYFVLSNPSLAYAVDVDSIISKDHNHPRLQDIDLHLGPDGVAPETIAAPNFDLTSVGTVSGIQRRAPNNAVSLGNNAPEEGELDLGATLYFWISEDTLAGPKSGPSRGLPGFNEKEFLDNGLMERTELKRRNDTLVNRATRVYISATTCLQPAFNATPDSQNTGPPQLQLKASPSTDIQQPDPGAQVSNLQVIDFDGGYASTVLDADGPIYISVSAPTDKSYFGSYKFEIAASIDRLFHEAESNVPYLFFVDSDSGSALLQTKDATNASPDDEIYQQWMNLDPPPFTMFAHDMKDKSILGVQNSYCGLKGNAQIRKDGDNVQVSMTNRGQNHKPKEQFYIRGLNSSTSYYGFLAMEGNSTDSGKGVVGGGGKVWRPTKFTTKAVALCRHHPSLRRLFQYPSLSSPRNTAQQFPNNTVITIDDSLRQMVLSNSSRNPLIDEKIKPGPYKEVLPCQDLCHELVQSCPAALGFSCPTGKWLNESYGMKSPNGDITCSYFGAAYFLNGSSGFAGASFMLGLAGLVGFWMVFWMVWI</sequence>
<dbReference type="eggNOG" id="ENOG502QTA4">
    <property type="taxonomic scope" value="Eukaryota"/>
</dbReference>
<dbReference type="GO" id="GO:0005262">
    <property type="term" value="F:calcium channel activity"/>
    <property type="evidence" value="ECO:0007669"/>
    <property type="project" value="InterPro"/>
</dbReference>
<keyword evidence="2" id="KW-1133">Transmembrane helix</keyword>
<dbReference type="STRING" id="544712.C6HG58"/>
<organism evidence="3 4">
    <name type="scientific">Ajellomyces capsulatus (strain H143)</name>
    <name type="common">Darling's disease fungus</name>
    <name type="synonym">Histoplasma capsulatum</name>
    <dbReference type="NCBI Taxonomy" id="544712"/>
    <lineage>
        <taxon>Eukaryota</taxon>
        <taxon>Fungi</taxon>
        <taxon>Dikarya</taxon>
        <taxon>Ascomycota</taxon>
        <taxon>Pezizomycotina</taxon>
        <taxon>Eurotiomycetes</taxon>
        <taxon>Eurotiomycetidae</taxon>
        <taxon>Onygenales</taxon>
        <taxon>Ajellomycetaceae</taxon>
        <taxon>Histoplasma</taxon>
    </lineage>
</organism>
<feature type="compositionally biased region" description="Polar residues" evidence="1">
    <location>
        <begin position="183"/>
        <end position="205"/>
    </location>
</feature>
<evidence type="ECO:0000313" key="3">
    <source>
        <dbReference type="EMBL" id="EER40809.1"/>
    </source>
</evidence>
<evidence type="ECO:0000256" key="2">
    <source>
        <dbReference type="SAM" id="Phobius"/>
    </source>
</evidence>
<keyword evidence="2" id="KW-0472">Membrane</keyword>
<evidence type="ECO:0000256" key="1">
    <source>
        <dbReference type="SAM" id="MobiDB-lite"/>
    </source>
</evidence>
<dbReference type="HOGENOM" id="CLU_018731_0_0_1"/>
<dbReference type="GO" id="GO:0098703">
    <property type="term" value="P:calcium ion import across plasma membrane"/>
    <property type="evidence" value="ECO:0007669"/>
    <property type="project" value="InterPro"/>
</dbReference>
<gene>
    <name evidence="3" type="ORF">HCDG_05398</name>
</gene>
<accession>C6HG58</accession>
<keyword evidence="2" id="KW-0812">Transmembrane</keyword>
<dbReference type="Pfam" id="PF12929">
    <property type="entry name" value="Mid1"/>
    <property type="match status" value="2"/>
</dbReference>
<dbReference type="PANTHER" id="PTHR39142:SF1">
    <property type="entry name" value="AEL197CP"/>
    <property type="match status" value="1"/>
</dbReference>
<dbReference type="AlphaFoldDB" id="C6HG58"/>
<evidence type="ECO:0000313" key="4">
    <source>
        <dbReference type="Proteomes" id="UP000002624"/>
    </source>
</evidence>
<feature type="transmembrane region" description="Helical" evidence="2">
    <location>
        <begin position="534"/>
        <end position="557"/>
    </location>
</feature>
<dbReference type="EMBL" id="GG692425">
    <property type="protein sequence ID" value="EER40809.1"/>
    <property type="molecule type" value="Genomic_DNA"/>
</dbReference>
<proteinExistence type="predicted"/>
<dbReference type="VEuPathDB" id="FungiDB:HCDG_05398"/>